<keyword evidence="2" id="KW-1185">Reference proteome</keyword>
<protein>
    <submittedName>
        <fullName evidence="1">Histidine phosphatase family protein</fullName>
    </submittedName>
</protein>
<accession>A0ABT1YQU0</accession>
<dbReference type="RefSeq" id="WP_258217103.1">
    <property type="nucleotide sequence ID" value="NZ_JANQBD010000029.1"/>
</dbReference>
<comment type="caution">
    <text evidence="1">The sequence shown here is derived from an EMBL/GenBank/DDBJ whole genome shotgun (WGS) entry which is preliminary data.</text>
</comment>
<dbReference type="InterPro" id="IPR013078">
    <property type="entry name" value="His_Pase_superF_clade-1"/>
</dbReference>
<dbReference type="CDD" id="cd07067">
    <property type="entry name" value="HP_PGM_like"/>
    <property type="match status" value="1"/>
</dbReference>
<evidence type="ECO:0000313" key="1">
    <source>
        <dbReference type="EMBL" id="MCR8635554.1"/>
    </source>
</evidence>
<dbReference type="InterPro" id="IPR001345">
    <property type="entry name" value="PG/BPGM_mutase_AS"/>
</dbReference>
<dbReference type="SMART" id="SM00855">
    <property type="entry name" value="PGAM"/>
    <property type="match status" value="1"/>
</dbReference>
<proteinExistence type="predicted"/>
<dbReference type="InterPro" id="IPR029033">
    <property type="entry name" value="His_PPase_superfam"/>
</dbReference>
<dbReference type="Proteomes" id="UP001300012">
    <property type="component" value="Unassembled WGS sequence"/>
</dbReference>
<evidence type="ECO:0000313" key="2">
    <source>
        <dbReference type="Proteomes" id="UP001300012"/>
    </source>
</evidence>
<organism evidence="1 2">
    <name type="scientific">Paenibacillus radicis</name>
    <name type="common">ex Xue et al. 2023</name>
    <dbReference type="NCBI Taxonomy" id="2972489"/>
    <lineage>
        <taxon>Bacteria</taxon>
        <taxon>Bacillati</taxon>
        <taxon>Bacillota</taxon>
        <taxon>Bacilli</taxon>
        <taxon>Bacillales</taxon>
        <taxon>Paenibacillaceae</taxon>
        <taxon>Paenibacillus</taxon>
    </lineage>
</organism>
<dbReference type="PROSITE" id="PS00175">
    <property type="entry name" value="PG_MUTASE"/>
    <property type="match status" value="1"/>
</dbReference>
<dbReference type="Pfam" id="PF00300">
    <property type="entry name" value="His_Phos_1"/>
    <property type="match status" value="1"/>
</dbReference>
<reference evidence="1 2" key="1">
    <citation type="submission" date="2022-08" db="EMBL/GenBank/DDBJ databases">
        <title>Paenibacillus endoradicis sp. nov., Paenibacillus radicibacter sp. nov and Paenibacillus pararadicis sp. nov., three cold-adapted plant growth-promoting bacteria isolated from root of Larix gmelinii in Great Khingan.</title>
        <authorList>
            <person name="Xue H."/>
        </authorList>
    </citation>
    <scope>NUCLEOTIDE SEQUENCE [LARGE SCALE GENOMIC DNA]</scope>
    <source>
        <strain evidence="1 2">N5-1-1-5</strain>
    </source>
</reference>
<dbReference type="SUPFAM" id="SSF53254">
    <property type="entry name" value="Phosphoglycerate mutase-like"/>
    <property type="match status" value="1"/>
</dbReference>
<dbReference type="EMBL" id="JANQBD010000029">
    <property type="protein sequence ID" value="MCR8635554.1"/>
    <property type="molecule type" value="Genomic_DNA"/>
</dbReference>
<dbReference type="InterPro" id="IPR050275">
    <property type="entry name" value="PGM_Phosphatase"/>
</dbReference>
<sequence length="204" mass="22938">MELFIIRHGQSIGNTVPHDVPDGELTELGIIQAARVAGCLADRKFDQLISSPLVRAIETAQPLARALKLPIQIWKNTFEVRNKGVYRGPTAAELNRLYPETQFRDDVEAEGWYCSGDENSQKGHARASDIWQELLERFMGQRVALFAHGGFNHHLLLAILGLPHDSPVYFEQSNGSIYWVSVTEERTKVRFIGPTEGILSAREE</sequence>
<gene>
    <name evidence="1" type="ORF">NV381_30555</name>
</gene>
<dbReference type="PANTHER" id="PTHR48100">
    <property type="entry name" value="BROAD-SPECIFICITY PHOSPHATASE YOR283W-RELATED"/>
    <property type="match status" value="1"/>
</dbReference>
<dbReference type="Gene3D" id="3.40.50.1240">
    <property type="entry name" value="Phosphoglycerate mutase-like"/>
    <property type="match status" value="1"/>
</dbReference>
<name>A0ABT1YQU0_9BACL</name>
<dbReference type="PANTHER" id="PTHR48100:SF44">
    <property type="entry name" value="PHOSPHATASE C1620.13-RELATED"/>
    <property type="match status" value="1"/>
</dbReference>